<evidence type="ECO:0000313" key="1">
    <source>
        <dbReference type="EnsemblMetazoa" id="Aqu2.1.26654_001"/>
    </source>
</evidence>
<dbReference type="EnsemblMetazoa" id="Aqu2.1.26654_001">
    <property type="protein sequence ID" value="Aqu2.1.26654_001"/>
    <property type="gene ID" value="Aqu2.1.26654"/>
</dbReference>
<dbReference type="OrthoDB" id="661148at2759"/>
<name>A0A1X7UFC0_AMPQE</name>
<sequence>MMASSVQNQEKIEIHVNGEQVKVFVPNDPIAILMYYFNTVCSCFELDSQLADSLSRLRDYQNYSQLTHEEEVQLIKYCLSYNPETMGIIFIFDKTINPSVIKFVDETTIKHKLRLVHSFPLGPSRQKQKILYLIYTSNDYKWMMDNYHKPIEELQRKRHPALPQMKCAII</sequence>
<organism evidence="1">
    <name type="scientific">Amphimedon queenslandica</name>
    <name type="common">Sponge</name>
    <dbReference type="NCBI Taxonomy" id="400682"/>
    <lineage>
        <taxon>Eukaryota</taxon>
        <taxon>Metazoa</taxon>
        <taxon>Porifera</taxon>
        <taxon>Demospongiae</taxon>
        <taxon>Heteroscleromorpha</taxon>
        <taxon>Haplosclerida</taxon>
        <taxon>Niphatidae</taxon>
        <taxon>Amphimedon</taxon>
    </lineage>
</organism>
<dbReference type="InParanoid" id="A0A1X7UFC0"/>
<proteinExistence type="predicted"/>
<reference evidence="1" key="1">
    <citation type="submission" date="2017-05" db="UniProtKB">
        <authorList>
            <consortium name="EnsemblMetazoa"/>
        </authorList>
    </citation>
    <scope>IDENTIFICATION</scope>
</reference>
<accession>A0A1X7UFC0</accession>
<protein>
    <submittedName>
        <fullName evidence="1">Uncharacterized protein</fullName>
    </submittedName>
</protein>
<dbReference type="AlphaFoldDB" id="A0A1X7UFC0"/>